<name>D2ASQ0_STRRD</name>
<dbReference type="Proteomes" id="UP000002029">
    <property type="component" value="Chromosome"/>
</dbReference>
<dbReference type="AlphaFoldDB" id="D2ASQ0"/>
<dbReference type="eggNOG" id="ENOG5033NY3">
    <property type="taxonomic scope" value="Bacteria"/>
</dbReference>
<evidence type="ECO:0000313" key="1">
    <source>
        <dbReference type="EMBL" id="ACZ88573.1"/>
    </source>
</evidence>
<organism evidence="1 2">
    <name type="scientific">Streptosporangium roseum (strain ATCC 12428 / DSM 43021 / JCM 3005 / KCTC 9067 / NCIMB 10171 / NRRL 2505 / NI 9100)</name>
    <dbReference type="NCBI Taxonomy" id="479432"/>
    <lineage>
        <taxon>Bacteria</taxon>
        <taxon>Bacillati</taxon>
        <taxon>Actinomycetota</taxon>
        <taxon>Actinomycetes</taxon>
        <taxon>Streptosporangiales</taxon>
        <taxon>Streptosporangiaceae</taxon>
        <taxon>Streptosporangium</taxon>
    </lineage>
</organism>
<proteinExistence type="predicted"/>
<dbReference type="HOGENOM" id="CLU_2555786_0_0_11"/>
<dbReference type="KEGG" id="sro:Sros_5829"/>
<evidence type="ECO:0000313" key="2">
    <source>
        <dbReference type="Proteomes" id="UP000002029"/>
    </source>
</evidence>
<dbReference type="RefSeq" id="WP_012892309.1">
    <property type="nucleotide sequence ID" value="NC_013595.1"/>
</dbReference>
<sequence>MKVVKLDAMDAIELSEMLEFVKDWLTTDDQAKARFAQFVGCPGYDAADLCADADRFVFLLGGNDGEYLFGQD</sequence>
<accession>D2ASQ0</accession>
<protein>
    <submittedName>
        <fullName evidence="1">Uncharacterized protein</fullName>
    </submittedName>
</protein>
<dbReference type="EMBL" id="CP001814">
    <property type="protein sequence ID" value="ACZ88573.1"/>
    <property type="molecule type" value="Genomic_DNA"/>
</dbReference>
<gene>
    <name evidence="1" type="ordered locus">Sros_5829</name>
</gene>
<keyword evidence="2" id="KW-1185">Reference proteome</keyword>
<dbReference type="OrthoDB" id="4761908at2"/>
<reference evidence="1 2" key="1">
    <citation type="journal article" date="2010" name="Stand. Genomic Sci.">
        <title>Complete genome sequence of Streptosporangium roseum type strain (NI 9100).</title>
        <authorList>
            <person name="Nolan M."/>
            <person name="Sikorski J."/>
            <person name="Jando M."/>
            <person name="Lucas S."/>
            <person name="Lapidus A."/>
            <person name="Glavina Del Rio T."/>
            <person name="Chen F."/>
            <person name="Tice H."/>
            <person name="Pitluck S."/>
            <person name="Cheng J.F."/>
            <person name="Chertkov O."/>
            <person name="Sims D."/>
            <person name="Meincke L."/>
            <person name="Brettin T."/>
            <person name="Han C."/>
            <person name="Detter J.C."/>
            <person name="Bruce D."/>
            <person name="Goodwin L."/>
            <person name="Land M."/>
            <person name="Hauser L."/>
            <person name="Chang Y.J."/>
            <person name="Jeffries C.D."/>
            <person name="Ivanova N."/>
            <person name="Mavromatis K."/>
            <person name="Mikhailova N."/>
            <person name="Chen A."/>
            <person name="Palaniappan K."/>
            <person name="Chain P."/>
            <person name="Rohde M."/>
            <person name="Goker M."/>
            <person name="Bristow J."/>
            <person name="Eisen J.A."/>
            <person name="Markowitz V."/>
            <person name="Hugenholtz P."/>
            <person name="Kyrpides N.C."/>
            <person name="Klenk H.P."/>
        </authorList>
    </citation>
    <scope>NUCLEOTIDE SEQUENCE [LARGE SCALE GENOMIC DNA]</scope>
    <source>
        <strain evidence="2">ATCC 12428 / DSM 43021 / JCM 3005 / NI 9100</strain>
    </source>
</reference>